<keyword evidence="8" id="KW-1185">Reference proteome</keyword>
<comment type="similarity">
    <text evidence="1">Belongs to the folylpolyglutamate synthase family.</text>
</comment>
<dbReference type="UniPathway" id="UPA00850"/>
<dbReference type="Proteomes" id="UP000230002">
    <property type="component" value="Unassembled WGS sequence"/>
</dbReference>
<dbReference type="GO" id="GO:0008841">
    <property type="term" value="F:dihydrofolate synthase activity"/>
    <property type="evidence" value="ECO:0007669"/>
    <property type="project" value="TreeGrafter"/>
</dbReference>
<dbReference type="GO" id="GO:0005524">
    <property type="term" value="F:ATP binding"/>
    <property type="evidence" value="ECO:0007669"/>
    <property type="project" value="UniProtKB-KW"/>
</dbReference>
<dbReference type="PROSITE" id="PS01012">
    <property type="entry name" value="FOLYLPOLYGLU_SYNT_2"/>
    <property type="match status" value="1"/>
</dbReference>
<keyword evidence="4" id="KW-0547">Nucleotide-binding</keyword>
<organism evidence="7 8">
    <name type="scientific">Ganoderma sinense ZZ0214-1</name>
    <dbReference type="NCBI Taxonomy" id="1077348"/>
    <lineage>
        <taxon>Eukaryota</taxon>
        <taxon>Fungi</taxon>
        <taxon>Dikarya</taxon>
        <taxon>Basidiomycota</taxon>
        <taxon>Agaricomycotina</taxon>
        <taxon>Agaricomycetes</taxon>
        <taxon>Polyporales</taxon>
        <taxon>Polyporaceae</taxon>
        <taxon>Ganoderma</taxon>
    </lineage>
</organism>
<dbReference type="Gene3D" id="3.90.190.20">
    <property type="entry name" value="Mur ligase, C-terminal domain"/>
    <property type="match status" value="1"/>
</dbReference>
<dbReference type="NCBIfam" id="TIGR01499">
    <property type="entry name" value="folC"/>
    <property type="match status" value="1"/>
</dbReference>
<evidence type="ECO:0000313" key="7">
    <source>
        <dbReference type="EMBL" id="PIL22914.1"/>
    </source>
</evidence>
<dbReference type="InterPro" id="IPR001645">
    <property type="entry name" value="Folylpolyglutamate_synth"/>
</dbReference>
<dbReference type="STRING" id="1077348.A0A2G8RN22"/>
<evidence type="ECO:0000256" key="6">
    <source>
        <dbReference type="ARBA" id="ARBA00022842"/>
    </source>
</evidence>
<evidence type="ECO:0000313" key="8">
    <source>
        <dbReference type="Proteomes" id="UP000230002"/>
    </source>
</evidence>
<dbReference type="PANTHER" id="PTHR11136">
    <property type="entry name" value="FOLYLPOLYGLUTAMATE SYNTHASE-RELATED"/>
    <property type="match status" value="1"/>
</dbReference>
<keyword evidence="2" id="KW-0436">Ligase</keyword>
<dbReference type="GO" id="GO:0005739">
    <property type="term" value="C:mitochondrion"/>
    <property type="evidence" value="ECO:0007669"/>
    <property type="project" value="TreeGrafter"/>
</dbReference>
<evidence type="ECO:0000256" key="3">
    <source>
        <dbReference type="ARBA" id="ARBA00022723"/>
    </source>
</evidence>
<evidence type="ECO:0000256" key="4">
    <source>
        <dbReference type="ARBA" id="ARBA00022741"/>
    </source>
</evidence>
<comment type="caution">
    <text evidence="7">The sequence shown here is derived from an EMBL/GenBank/DDBJ whole genome shotgun (WGS) entry which is preliminary data.</text>
</comment>
<evidence type="ECO:0000256" key="5">
    <source>
        <dbReference type="ARBA" id="ARBA00022840"/>
    </source>
</evidence>
<accession>A0A2G8RN22</accession>
<dbReference type="SUPFAM" id="SSF53244">
    <property type="entry name" value="MurD-like peptide ligases, peptide-binding domain"/>
    <property type="match status" value="1"/>
</dbReference>
<dbReference type="PANTHER" id="PTHR11136:SF0">
    <property type="entry name" value="DIHYDROFOLATE SYNTHETASE-RELATED"/>
    <property type="match status" value="1"/>
</dbReference>
<keyword evidence="5" id="KW-0067">ATP-binding</keyword>
<dbReference type="OrthoDB" id="5212574at2759"/>
<keyword evidence="3" id="KW-0479">Metal-binding</keyword>
<dbReference type="GO" id="GO:0005829">
    <property type="term" value="C:cytosol"/>
    <property type="evidence" value="ECO:0007669"/>
    <property type="project" value="TreeGrafter"/>
</dbReference>
<dbReference type="SUPFAM" id="SSF53623">
    <property type="entry name" value="MurD-like peptide ligases, catalytic domain"/>
    <property type="match status" value="1"/>
</dbReference>
<reference evidence="7 8" key="1">
    <citation type="journal article" date="2015" name="Sci. Rep.">
        <title>Chromosome-level genome map provides insights into diverse defense mechanisms in the medicinal fungus Ganoderma sinense.</title>
        <authorList>
            <person name="Zhu Y."/>
            <person name="Xu J."/>
            <person name="Sun C."/>
            <person name="Zhou S."/>
            <person name="Xu H."/>
            <person name="Nelson D.R."/>
            <person name="Qian J."/>
            <person name="Song J."/>
            <person name="Luo H."/>
            <person name="Xiang L."/>
            <person name="Li Y."/>
            <person name="Xu Z."/>
            <person name="Ji A."/>
            <person name="Wang L."/>
            <person name="Lu S."/>
            <person name="Hayward A."/>
            <person name="Sun W."/>
            <person name="Li X."/>
            <person name="Schwartz D.C."/>
            <person name="Wang Y."/>
            <person name="Chen S."/>
        </authorList>
    </citation>
    <scope>NUCLEOTIDE SEQUENCE [LARGE SCALE GENOMIC DNA]</scope>
    <source>
        <strain evidence="7 8">ZZ0214-1</strain>
    </source>
</reference>
<name>A0A2G8RN22_9APHY</name>
<dbReference type="EMBL" id="AYKW01000069">
    <property type="protein sequence ID" value="PIL22914.1"/>
    <property type="molecule type" value="Genomic_DNA"/>
</dbReference>
<dbReference type="GO" id="GO:0004326">
    <property type="term" value="F:tetrahydrofolylpolyglutamate synthase activity"/>
    <property type="evidence" value="ECO:0007669"/>
    <property type="project" value="InterPro"/>
</dbReference>
<dbReference type="PROSITE" id="PS01011">
    <property type="entry name" value="FOLYLPOLYGLU_SYNT_1"/>
    <property type="match status" value="1"/>
</dbReference>
<dbReference type="AlphaFoldDB" id="A0A2G8RN22"/>
<gene>
    <name evidence="7" type="ORF">GSI_15610</name>
</gene>
<dbReference type="InterPro" id="IPR036565">
    <property type="entry name" value="Mur-like_cat_sf"/>
</dbReference>
<dbReference type="InterPro" id="IPR036615">
    <property type="entry name" value="Mur_ligase_C_dom_sf"/>
</dbReference>
<evidence type="ECO:0000256" key="2">
    <source>
        <dbReference type="ARBA" id="ARBA00022598"/>
    </source>
</evidence>
<evidence type="ECO:0000256" key="1">
    <source>
        <dbReference type="ARBA" id="ARBA00008276"/>
    </source>
</evidence>
<proteinExistence type="inferred from homology"/>
<protein>
    <submittedName>
        <fullName evidence="7">Uncharacterized protein</fullName>
    </submittedName>
</protein>
<keyword evidence="6" id="KW-0460">Magnesium</keyword>
<sequence length="534" mass="57405">MSIDLSLERISKLLNHLPVPYTRPTIHVAGTNGKGSVCALVSSILSAASPPLVVGRFNSPHLLSPLDGISVGGKPIDKDTFMQARGEVRRINDEKAFGASMFELYTCFALLIFERLKVDVVVLEVGMGGRLDATNVVPDECILVSALTSVDLDHQAILGSTIEAITREKAAIARPGKPFVIAPQVHPHVVDVAQSVVKSSGGESAIALTSTVSTVEWDTHLDGPISPTEGIRVPLFQPVHIFRPGRSDPIRALLPLQGEHQVDNLRSAMGIISALQTHPSCERPGLNFQQRLTPDSISRGIRATRWPGRLSYHTISVPPAVNDTSNTSTSQEPDTQILVLADGAHNPAAATAVGAYISSVLEKSGSGPLTLTYILALSHSPPKTPEQTLKPLLAVRDSLRLAGRREVRLGVALLPFTPPLNMPWIKFVPPADMRPVVQALLSSDADADAEADADVRVEVLESSSDFSGLETVVAPAHAEPPRTEHVEEALRWAAGRRREGEDAFVVLSGSLYLVADFYRLLEKLGQAREIWGAN</sequence>
<dbReference type="Gene3D" id="3.40.1190.10">
    <property type="entry name" value="Mur-like, catalytic domain"/>
    <property type="match status" value="1"/>
</dbReference>
<dbReference type="GO" id="GO:0046872">
    <property type="term" value="F:metal ion binding"/>
    <property type="evidence" value="ECO:0007669"/>
    <property type="project" value="UniProtKB-KW"/>
</dbReference>
<dbReference type="InterPro" id="IPR018109">
    <property type="entry name" value="Folylpolyglutamate_synth_CS"/>
</dbReference>